<dbReference type="InterPro" id="IPR014720">
    <property type="entry name" value="dsRBD_dom"/>
</dbReference>
<evidence type="ECO:0000256" key="3">
    <source>
        <dbReference type="PROSITE-ProRule" id="PRU00266"/>
    </source>
</evidence>
<dbReference type="Pfam" id="PF00035">
    <property type="entry name" value="dsrm"/>
    <property type="match status" value="1"/>
</dbReference>
<dbReference type="EMBL" id="BAAAUT010000005">
    <property type="protein sequence ID" value="GAA3120053.1"/>
    <property type="molecule type" value="Genomic_DNA"/>
</dbReference>
<evidence type="ECO:0000256" key="1">
    <source>
        <dbReference type="ARBA" id="ARBA00010183"/>
    </source>
</evidence>
<dbReference type="Gene3D" id="1.10.1520.10">
    <property type="entry name" value="Ribonuclease III domain"/>
    <property type="match status" value="1"/>
</dbReference>
<dbReference type="SMART" id="SM00358">
    <property type="entry name" value="DSRM"/>
    <property type="match status" value="1"/>
</dbReference>
<dbReference type="InterPro" id="IPR036389">
    <property type="entry name" value="RNase_III_sf"/>
</dbReference>
<evidence type="ECO:0000313" key="7">
    <source>
        <dbReference type="Proteomes" id="UP001500320"/>
    </source>
</evidence>
<proteinExistence type="inferred from homology"/>
<reference evidence="7" key="1">
    <citation type="journal article" date="2019" name="Int. J. Syst. Evol. Microbiol.">
        <title>The Global Catalogue of Microorganisms (GCM) 10K type strain sequencing project: providing services to taxonomists for standard genome sequencing and annotation.</title>
        <authorList>
            <consortium name="The Broad Institute Genomics Platform"/>
            <consortium name="The Broad Institute Genome Sequencing Center for Infectious Disease"/>
            <person name="Wu L."/>
            <person name="Ma J."/>
        </authorList>
    </citation>
    <scope>NUCLEOTIDE SEQUENCE [LARGE SCALE GENOMIC DNA]</scope>
    <source>
        <strain evidence="7">JCM 9373</strain>
    </source>
</reference>
<dbReference type="Gene3D" id="3.30.160.20">
    <property type="match status" value="1"/>
</dbReference>
<organism evidence="6 7">
    <name type="scientific">Planomonospora alba</name>
    <dbReference type="NCBI Taxonomy" id="161354"/>
    <lineage>
        <taxon>Bacteria</taxon>
        <taxon>Bacillati</taxon>
        <taxon>Actinomycetota</taxon>
        <taxon>Actinomycetes</taxon>
        <taxon>Streptosporangiales</taxon>
        <taxon>Streptosporangiaceae</taxon>
        <taxon>Planomonospora</taxon>
    </lineage>
</organism>
<name>A0ABP6MN07_9ACTN</name>
<dbReference type="SUPFAM" id="SSF54768">
    <property type="entry name" value="dsRNA-binding domain-like"/>
    <property type="match status" value="1"/>
</dbReference>
<dbReference type="SUPFAM" id="SSF69065">
    <property type="entry name" value="RNase III domain-like"/>
    <property type="match status" value="1"/>
</dbReference>
<feature type="region of interest" description="Disordered" evidence="4">
    <location>
        <begin position="425"/>
        <end position="447"/>
    </location>
</feature>
<evidence type="ECO:0000256" key="2">
    <source>
        <dbReference type="ARBA" id="ARBA00022884"/>
    </source>
</evidence>
<comment type="similarity">
    <text evidence="1">Belongs to the ribonuclease III family.</text>
</comment>
<evidence type="ECO:0000313" key="6">
    <source>
        <dbReference type="EMBL" id="GAA3120053.1"/>
    </source>
</evidence>
<evidence type="ECO:0000259" key="5">
    <source>
        <dbReference type="PROSITE" id="PS50137"/>
    </source>
</evidence>
<evidence type="ECO:0000256" key="4">
    <source>
        <dbReference type="SAM" id="MobiDB-lite"/>
    </source>
</evidence>
<feature type="region of interest" description="Disordered" evidence="4">
    <location>
        <begin position="113"/>
        <end position="149"/>
    </location>
</feature>
<feature type="region of interest" description="Disordered" evidence="4">
    <location>
        <begin position="382"/>
        <end position="412"/>
    </location>
</feature>
<gene>
    <name evidence="6" type="ORF">GCM10010466_08600</name>
</gene>
<keyword evidence="2 3" id="KW-0694">RNA-binding</keyword>
<keyword evidence="7" id="KW-1185">Reference proteome</keyword>
<feature type="domain" description="DRBM" evidence="5">
    <location>
        <begin position="331"/>
        <end position="421"/>
    </location>
</feature>
<dbReference type="PROSITE" id="PS50137">
    <property type="entry name" value="DS_RBD"/>
    <property type="match status" value="1"/>
</dbReference>
<accession>A0ABP6MN07</accession>
<dbReference type="Proteomes" id="UP001500320">
    <property type="component" value="Unassembled WGS sequence"/>
</dbReference>
<comment type="caution">
    <text evidence="6">The sequence shown here is derived from an EMBL/GenBank/DDBJ whole genome shotgun (WGS) entry which is preliminary data.</text>
</comment>
<protein>
    <recommendedName>
        <fullName evidence="5">DRBM domain-containing protein</fullName>
    </recommendedName>
</protein>
<dbReference type="RefSeq" id="WP_344856093.1">
    <property type="nucleotide sequence ID" value="NZ_BAAAUT010000005.1"/>
</dbReference>
<sequence>MPAYSGGNRWVGVVSLIEPPVAVPLHKMAAIRQSLSQFDHISVAPGQQMPVRQVCRALQRLAERHALGENWGRAAYYFDLSRTLSRQGGGYGELPGWVGKEILDFTHRPAAGSRAHLSARTRRPARNFSAPRRPEPSRRVPAAPPQRTRQVAQTAVPRLVFLPPQRDIVIVDDSDRPVLGDPGEWADRIPLSDALAEELEKWGWSVKGNTIRERWIRIASMHTSYLYENNGRLLAPVNGVFLRAIEEVGRRWVKLSLLDCYTAKHHPAKVGQQSSEISLLGAAINKYIDDFFAPLGFTLLGKGEAAQAADRPSRAFSNVNFQVIGVIALLDGIKQIHRFVRSAYDNGLPSIAKKRDWRTLLEQQVQDGSLTWLEHREGPDHDVSFQMTVSDPRGRKGVGAGRSKKEASQRASEDFLRKHIPQALKQTQHATAEAGPPPGSAPSRYLNPPREHWQAVCDLRRMFDLPPDADPWLMQALTHSSWTYENKERVTEAGQRDNALLAHHGSSVAETLTTHELVLRMAAHGFAPTEDAGRTDTLSSESCAELFELLELKGSVLLGKGQASNPDVARADVSQALLAVAWRFRRNTLLERRPKQLHEFLTTHTPVLDPYSKLQAMSAMYGIELESSFYEEGLEHDRSYAVDIEFRSGDDQFVLECDFFPGSKANAKKKAVDGVLSLLSSYSDDLSQLNTLETDLLAFYLWQQITNVDKVPRRHLMRCVLQRHLGMDYLVAGDSERFTQWAEATEQLVGSIPPETVGKLTDFYSQCLAEVYRGSTPGLREELLRLADWIQSLHPEMAGSIQESPGLTRLALLSTVLSSTTQPSSTDLPGLLSRIADEHSASLTVDPSLHDEDVFLQPQQIGALGILLNRAASASAAHGHAGSIEATSMDDDVVVLLSSPETDIEGTLGPVAELMAEIAPSITCYLNRHDIIVKVSKEAHIPDSGMAHAGLTAMKLARSGGRILPELHHLVADIHESVVAFESARSAAVNADRTTRYLQLAEASEHLDAAEKQAAAIRRLAASL</sequence>
<feature type="compositionally biased region" description="Basic and acidic residues" evidence="4">
    <location>
        <begin position="403"/>
        <end position="412"/>
    </location>
</feature>